<sequence length="105" mass="12369">MTIIKTTQQREMLRKFGIKYDPDKRIQYVFTLTNEGYYFKKIKETYIELFKLILSVAGVIITAPFLIIWGIKECLTSLLPYSLVYTRKHLKDDPLVVKAKFKEGD</sequence>
<evidence type="ECO:0000313" key="3">
    <source>
        <dbReference type="Proteomes" id="UP000184604"/>
    </source>
</evidence>
<evidence type="ECO:0000256" key="1">
    <source>
        <dbReference type="SAM" id="Phobius"/>
    </source>
</evidence>
<dbReference type="EMBL" id="CP018335">
    <property type="protein sequence ID" value="APM39413.1"/>
    <property type="molecule type" value="Genomic_DNA"/>
</dbReference>
<proteinExistence type="predicted"/>
<keyword evidence="1" id="KW-0472">Membrane</keyword>
<name>A0A1L5F8W4_CLOKL</name>
<gene>
    <name evidence="2" type="ORF">BS101_12000</name>
</gene>
<protein>
    <submittedName>
        <fullName evidence="2">Uncharacterized protein</fullName>
    </submittedName>
</protein>
<dbReference type="RefSeq" id="WP_073539037.1">
    <property type="nucleotide sequence ID" value="NZ_CP018335.1"/>
</dbReference>
<dbReference type="Proteomes" id="UP000184604">
    <property type="component" value="Chromosome"/>
</dbReference>
<evidence type="ECO:0000313" key="2">
    <source>
        <dbReference type="EMBL" id="APM39413.1"/>
    </source>
</evidence>
<reference evidence="2 3" key="1">
    <citation type="submission" date="2016-12" db="EMBL/GenBank/DDBJ databases">
        <title>Complete genome sequence of Clostridium kluyveri JZZ isolated from the pit mud of a Chinese flavor liquor-making factory.</title>
        <authorList>
            <person name="Wang Y."/>
        </authorList>
    </citation>
    <scope>NUCLEOTIDE SEQUENCE [LARGE SCALE GENOMIC DNA]</scope>
    <source>
        <strain evidence="2 3">JZZ</strain>
    </source>
</reference>
<keyword evidence="1" id="KW-0812">Transmembrane</keyword>
<accession>A0A1L5F8W4</accession>
<feature type="transmembrane region" description="Helical" evidence="1">
    <location>
        <begin position="49"/>
        <end position="71"/>
    </location>
</feature>
<keyword evidence="1" id="KW-1133">Transmembrane helix</keyword>
<organism evidence="2 3">
    <name type="scientific">Clostridium kluyveri</name>
    <dbReference type="NCBI Taxonomy" id="1534"/>
    <lineage>
        <taxon>Bacteria</taxon>
        <taxon>Bacillati</taxon>
        <taxon>Bacillota</taxon>
        <taxon>Clostridia</taxon>
        <taxon>Eubacteriales</taxon>
        <taxon>Clostridiaceae</taxon>
        <taxon>Clostridium</taxon>
    </lineage>
</organism>
<dbReference type="AlphaFoldDB" id="A0A1L5F8W4"/>